<keyword evidence="8" id="KW-0067">ATP-binding</keyword>
<dbReference type="PANTHER" id="PTHR12358:SF106">
    <property type="entry name" value="LIPID KINASE YEGS"/>
    <property type="match status" value="1"/>
</dbReference>
<evidence type="ECO:0000256" key="13">
    <source>
        <dbReference type="SAM" id="MobiDB-lite"/>
    </source>
</evidence>
<proteinExistence type="inferred from homology"/>
<comment type="cofactor">
    <cofactor evidence="1">
        <name>Mg(2+)</name>
        <dbReference type="ChEBI" id="CHEBI:18420"/>
    </cofactor>
</comment>
<keyword evidence="9" id="KW-0460">Magnesium</keyword>
<evidence type="ECO:0000256" key="5">
    <source>
        <dbReference type="ARBA" id="ARBA00022723"/>
    </source>
</evidence>
<dbReference type="Gene3D" id="3.40.50.10330">
    <property type="entry name" value="Probable inorganic polyphosphate/atp-NAD kinase, domain 1"/>
    <property type="match status" value="1"/>
</dbReference>
<keyword evidence="10" id="KW-0443">Lipid metabolism</keyword>
<evidence type="ECO:0000256" key="10">
    <source>
        <dbReference type="ARBA" id="ARBA00023098"/>
    </source>
</evidence>
<accession>A0A1I1E592</accession>
<dbReference type="PANTHER" id="PTHR12358">
    <property type="entry name" value="SPHINGOSINE KINASE"/>
    <property type="match status" value="1"/>
</dbReference>
<dbReference type="NCBIfam" id="NF009603">
    <property type="entry name" value="PRK13055.1"/>
    <property type="match status" value="1"/>
</dbReference>
<evidence type="ECO:0000256" key="3">
    <source>
        <dbReference type="ARBA" id="ARBA00022516"/>
    </source>
</evidence>
<protein>
    <submittedName>
        <fullName evidence="15">Diacylglycerol kinase (ATP)</fullName>
    </submittedName>
</protein>
<evidence type="ECO:0000256" key="1">
    <source>
        <dbReference type="ARBA" id="ARBA00001946"/>
    </source>
</evidence>
<dbReference type="SUPFAM" id="SSF111331">
    <property type="entry name" value="NAD kinase/diacylglycerol kinase-like"/>
    <property type="match status" value="1"/>
</dbReference>
<organism evidence="15 16">
    <name type="scientific">Fructobacillus durionis</name>
    <dbReference type="NCBI Taxonomy" id="283737"/>
    <lineage>
        <taxon>Bacteria</taxon>
        <taxon>Bacillati</taxon>
        <taxon>Bacillota</taxon>
        <taxon>Bacilli</taxon>
        <taxon>Lactobacillales</taxon>
        <taxon>Lactobacillaceae</taxon>
        <taxon>Fructobacillus</taxon>
    </lineage>
</organism>
<keyword evidence="16" id="KW-1185">Reference proteome</keyword>
<dbReference type="GO" id="GO:0005886">
    <property type="term" value="C:plasma membrane"/>
    <property type="evidence" value="ECO:0007669"/>
    <property type="project" value="TreeGrafter"/>
</dbReference>
<reference evidence="15 16" key="1">
    <citation type="submission" date="2016-10" db="EMBL/GenBank/DDBJ databases">
        <authorList>
            <person name="de Groot N.N."/>
        </authorList>
    </citation>
    <scope>NUCLEOTIDE SEQUENCE [LARGE SCALE GENOMIC DNA]</scope>
    <source>
        <strain evidence="15 16">DSM 19113</strain>
    </source>
</reference>
<dbReference type="GO" id="GO:0004143">
    <property type="term" value="F:ATP-dependent diacylglycerol kinase activity"/>
    <property type="evidence" value="ECO:0007669"/>
    <property type="project" value="TreeGrafter"/>
</dbReference>
<keyword evidence="5" id="KW-0479">Metal-binding</keyword>
<dbReference type="EMBL" id="FOLI01000001">
    <property type="protein sequence ID" value="SFB81836.1"/>
    <property type="molecule type" value="Genomic_DNA"/>
</dbReference>
<dbReference type="GO" id="GO:0046872">
    <property type="term" value="F:metal ion binding"/>
    <property type="evidence" value="ECO:0007669"/>
    <property type="project" value="UniProtKB-KW"/>
</dbReference>
<evidence type="ECO:0000256" key="8">
    <source>
        <dbReference type="ARBA" id="ARBA00022840"/>
    </source>
</evidence>
<evidence type="ECO:0000256" key="2">
    <source>
        <dbReference type="ARBA" id="ARBA00005983"/>
    </source>
</evidence>
<evidence type="ECO:0000313" key="16">
    <source>
        <dbReference type="Proteomes" id="UP000199376"/>
    </source>
</evidence>
<evidence type="ECO:0000256" key="12">
    <source>
        <dbReference type="ARBA" id="ARBA00023264"/>
    </source>
</evidence>
<evidence type="ECO:0000313" key="15">
    <source>
        <dbReference type="EMBL" id="SFB81836.1"/>
    </source>
</evidence>
<dbReference type="Pfam" id="PF00781">
    <property type="entry name" value="DAGK_cat"/>
    <property type="match status" value="1"/>
</dbReference>
<dbReference type="GO" id="GO:0005524">
    <property type="term" value="F:ATP binding"/>
    <property type="evidence" value="ECO:0007669"/>
    <property type="project" value="UniProtKB-KW"/>
</dbReference>
<dbReference type="InterPro" id="IPR016064">
    <property type="entry name" value="NAD/diacylglycerol_kinase_sf"/>
</dbReference>
<dbReference type="PROSITE" id="PS50146">
    <property type="entry name" value="DAGK"/>
    <property type="match status" value="1"/>
</dbReference>
<evidence type="ECO:0000256" key="11">
    <source>
        <dbReference type="ARBA" id="ARBA00023209"/>
    </source>
</evidence>
<dbReference type="Proteomes" id="UP000199376">
    <property type="component" value="Unassembled WGS sequence"/>
</dbReference>
<dbReference type="AlphaFoldDB" id="A0A1I1E592"/>
<evidence type="ECO:0000256" key="4">
    <source>
        <dbReference type="ARBA" id="ARBA00022679"/>
    </source>
</evidence>
<gene>
    <name evidence="15" type="ORF">SAMN05660453_0283</name>
</gene>
<keyword evidence="4" id="KW-0808">Transferase</keyword>
<evidence type="ECO:0000256" key="9">
    <source>
        <dbReference type="ARBA" id="ARBA00022842"/>
    </source>
</evidence>
<dbReference type="InterPro" id="IPR045540">
    <property type="entry name" value="YegS/DAGK_C"/>
</dbReference>
<keyword evidence="11" id="KW-0594">Phospholipid biosynthesis</keyword>
<dbReference type="Pfam" id="PF19279">
    <property type="entry name" value="YegS_C"/>
    <property type="match status" value="1"/>
</dbReference>
<evidence type="ECO:0000259" key="14">
    <source>
        <dbReference type="PROSITE" id="PS50146"/>
    </source>
</evidence>
<comment type="similarity">
    <text evidence="2">Belongs to the diacylglycerol/lipid kinase family.</text>
</comment>
<feature type="region of interest" description="Disordered" evidence="13">
    <location>
        <begin position="336"/>
        <end position="358"/>
    </location>
</feature>
<sequence length="358" mass="39127">MKMKRARIIYNPSSGREMVKRDMLDILNVYEEAGYETSTFATTPEPLSAQNEATRAAKAGFDLIVAAGGDGTINEVVNGIAPLDKRPMMAIIPAGTTNDYARALKISRDDPLKAAKAILNKQTIKMDIGEIQAYQPAKDGEEVEKQPVHYFMNIAALGTLSELTYAVPSSLKSLYGYLAYLVKGAELLTHLKPFSGKVTYDDGEYEGDISMIFLALTNSVAGFETIVPDAKLDDGKFTLLIVKKSNMWQIAQLAAQVLKGGAHVNNPQLIYKKTSKVDIQPLNGDPIKVNLDGEYGGDAPMTFDNLKQHIEFVANVTSDVKDETTSKVQEQFVEQVEKLEETGGHEGLTDTPAKEADK</sequence>
<feature type="domain" description="DAGKc" evidence="14">
    <location>
        <begin position="1"/>
        <end position="134"/>
    </location>
</feature>
<dbReference type="InterPro" id="IPR001206">
    <property type="entry name" value="Diacylglycerol_kinase_cat_dom"/>
</dbReference>
<name>A0A1I1E592_9LACO</name>
<dbReference type="InterPro" id="IPR050187">
    <property type="entry name" value="Lipid_Phosphate_FormReg"/>
</dbReference>
<dbReference type="STRING" id="283737.SAMN05660453_0283"/>
<dbReference type="SMART" id="SM00046">
    <property type="entry name" value="DAGKc"/>
    <property type="match status" value="1"/>
</dbReference>
<dbReference type="NCBIfam" id="TIGR00147">
    <property type="entry name" value="YegS/Rv2252/BmrU family lipid kinase"/>
    <property type="match status" value="1"/>
</dbReference>
<dbReference type="Gene3D" id="2.60.200.40">
    <property type="match status" value="1"/>
</dbReference>
<keyword evidence="7 15" id="KW-0418">Kinase</keyword>
<keyword evidence="3" id="KW-0444">Lipid biosynthesis</keyword>
<evidence type="ECO:0000256" key="6">
    <source>
        <dbReference type="ARBA" id="ARBA00022741"/>
    </source>
</evidence>
<keyword evidence="6" id="KW-0547">Nucleotide-binding</keyword>
<evidence type="ECO:0000256" key="7">
    <source>
        <dbReference type="ARBA" id="ARBA00022777"/>
    </source>
</evidence>
<dbReference type="InterPro" id="IPR005218">
    <property type="entry name" value="Diacylglycerol/lipid_kinase"/>
</dbReference>
<dbReference type="GO" id="GO:0008654">
    <property type="term" value="P:phospholipid biosynthetic process"/>
    <property type="evidence" value="ECO:0007669"/>
    <property type="project" value="UniProtKB-KW"/>
</dbReference>
<dbReference type="InterPro" id="IPR017438">
    <property type="entry name" value="ATP-NAD_kinase_N"/>
</dbReference>
<keyword evidence="12" id="KW-1208">Phospholipid metabolism</keyword>